<organism evidence="7 8">
    <name type="scientific">Campylobacter upsaliensis</name>
    <dbReference type="NCBI Taxonomy" id="28080"/>
    <lineage>
        <taxon>Bacteria</taxon>
        <taxon>Pseudomonadati</taxon>
        <taxon>Campylobacterota</taxon>
        <taxon>Epsilonproteobacteria</taxon>
        <taxon>Campylobacterales</taxon>
        <taxon>Campylobacteraceae</taxon>
        <taxon>Campylobacter</taxon>
    </lineage>
</organism>
<dbReference type="Gene3D" id="3.40.640.10">
    <property type="entry name" value="Type I PLP-dependent aspartate aminotransferase-like (Major domain)"/>
    <property type="match status" value="1"/>
</dbReference>
<dbReference type="Proteomes" id="UP000278157">
    <property type="component" value="Chromosome"/>
</dbReference>
<dbReference type="CDD" id="cd00609">
    <property type="entry name" value="AAT_like"/>
    <property type="match status" value="1"/>
</dbReference>
<dbReference type="PROSITE" id="PS00599">
    <property type="entry name" value="AA_TRANSFER_CLASS_2"/>
    <property type="match status" value="1"/>
</dbReference>
<dbReference type="GO" id="GO:0004400">
    <property type="term" value="F:histidinol-phosphate transaminase activity"/>
    <property type="evidence" value="ECO:0007669"/>
    <property type="project" value="UniProtKB-EC"/>
</dbReference>
<dbReference type="InterPro" id="IPR015421">
    <property type="entry name" value="PyrdxlP-dep_Trfase_major"/>
</dbReference>
<proteinExistence type="inferred from homology"/>
<dbReference type="EC" id="2.6.1.9" evidence="7"/>
<evidence type="ECO:0000256" key="5">
    <source>
        <dbReference type="RuleBase" id="RU003693"/>
    </source>
</evidence>
<keyword evidence="3 7" id="KW-0808">Transferase</keyword>
<dbReference type="InterPro" id="IPR015424">
    <property type="entry name" value="PyrdxlP-dep_Trfase"/>
</dbReference>
<dbReference type="Gene3D" id="3.90.1150.10">
    <property type="entry name" value="Aspartate Aminotransferase, domain 1"/>
    <property type="match status" value="1"/>
</dbReference>
<dbReference type="InterPro" id="IPR015422">
    <property type="entry name" value="PyrdxlP-dep_Trfase_small"/>
</dbReference>
<dbReference type="RefSeq" id="WP_232008206.1">
    <property type="nucleotide sequence ID" value="NZ_LR134372.1"/>
</dbReference>
<reference evidence="7 8" key="1">
    <citation type="submission" date="2018-12" db="EMBL/GenBank/DDBJ databases">
        <authorList>
            <consortium name="Pathogen Informatics"/>
        </authorList>
    </citation>
    <scope>NUCLEOTIDE SEQUENCE [LARGE SCALE GENOMIC DNA]</scope>
    <source>
        <strain evidence="7 8">NCTC11541</strain>
    </source>
</reference>
<comment type="cofactor">
    <cofactor evidence="1 5">
        <name>pyridoxal 5'-phosphate</name>
        <dbReference type="ChEBI" id="CHEBI:597326"/>
    </cofactor>
</comment>
<evidence type="ECO:0000256" key="1">
    <source>
        <dbReference type="ARBA" id="ARBA00001933"/>
    </source>
</evidence>
<keyword evidence="2 7" id="KW-0032">Aminotransferase</keyword>
<protein>
    <submittedName>
        <fullName evidence="7">Histidinol-phosphate aminotransferase</fullName>
        <ecNumber evidence="7">2.6.1.9</ecNumber>
    </submittedName>
</protein>
<evidence type="ECO:0000256" key="2">
    <source>
        <dbReference type="ARBA" id="ARBA00022576"/>
    </source>
</evidence>
<dbReference type="PANTHER" id="PTHR42885">
    <property type="entry name" value="HISTIDINOL-PHOSPHATE AMINOTRANSFERASE-RELATED"/>
    <property type="match status" value="1"/>
</dbReference>
<dbReference type="AlphaFoldDB" id="A0A3S4SPC0"/>
<evidence type="ECO:0000256" key="3">
    <source>
        <dbReference type="ARBA" id="ARBA00022679"/>
    </source>
</evidence>
<dbReference type="SUPFAM" id="SSF53383">
    <property type="entry name" value="PLP-dependent transferases"/>
    <property type="match status" value="1"/>
</dbReference>
<dbReference type="GO" id="GO:0030170">
    <property type="term" value="F:pyridoxal phosphate binding"/>
    <property type="evidence" value="ECO:0007669"/>
    <property type="project" value="InterPro"/>
</dbReference>
<dbReference type="Pfam" id="PF00155">
    <property type="entry name" value="Aminotran_1_2"/>
    <property type="match status" value="1"/>
</dbReference>
<evidence type="ECO:0000313" key="7">
    <source>
        <dbReference type="EMBL" id="VEG85467.1"/>
    </source>
</evidence>
<feature type="domain" description="Aminotransferase class I/classII large" evidence="6">
    <location>
        <begin position="28"/>
        <end position="280"/>
    </location>
</feature>
<evidence type="ECO:0000259" key="6">
    <source>
        <dbReference type="Pfam" id="PF00155"/>
    </source>
</evidence>
<accession>A0A3S4SPC0</accession>
<sequence length="295" mass="33865">MLPNKNIQKLKPYLSIPHKIWELENENNILKLDWNEASIAPSPLVFQKIEAFLKNGHLNWYPNTKNSLLLDALAKYAGQKNSSFIELFPSSDVAHEFIIDTFVDKDENIGIIAPTYDNFRARANGVGVQTFFFHLDENFDLDFKALNAFIINEKIKLLYLCNPNNPTGKVYEIHKIYELIKNNPQCLFLIDEAYYEFCGKTMATFTEELKNLIITRTFSKAFALASFRVGYIISHYENIQYLNQIRNSKNIPMLSQIAALAALEDVIYMENYVEEVNLARADFVDFIYEVAGGGG</sequence>
<dbReference type="PANTHER" id="PTHR42885:SF2">
    <property type="entry name" value="HISTIDINOL-PHOSPHATE AMINOTRANSFERASE"/>
    <property type="match status" value="1"/>
</dbReference>
<gene>
    <name evidence="7" type="primary">hisC_2</name>
    <name evidence="7" type="ORF">NCTC11541_01524</name>
</gene>
<dbReference type="EMBL" id="LR134372">
    <property type="protein sequence ID" value="VEG85467.1"/>
    <property type="molecule type" value="Genomic_DNA"/>
</dbReference>
<keyword evidence="4 5" id="KW-0663">Pyridoxal phosphate</keyword>
<dbReference type="InterPro" id="IPR001917">
    <property type="entry name" value="Aminotrans_II_pyridoxalP_BS"/>
</dbReference>
<dbReference type="InterPro" id="IPR004839">
    <property type="entry name" value="Aminotransferase_I/II_large"/>
</dbReference>
<comment type="similarity">
    <text evidence="5">Belongs to the class-II pyridoxal-phosphate-dependent aminotransferase family.</text>
</comment>
<evidence type="ECO:0000313" key="8">
    <source>
        <dbReference type="Proteomes" id="UP000278157"/>
    </source>
</evidence>
<evidence type="ECO:0000256" key="4">
    <source>
        <dbReference type="ARBA" id="ARBA00022898"/>
    </source>
</evidence>
<name>A0A3S4SPC0_CAMUP</name>